<evidence type="ECO:0000256" key="6">
    <source>
        <dbReference type="SAM" id="Phobius"/>
    </source>
</evidence>
<evidence type="ECO:0000256" key="3">
    <source>
        <dbReference type="ARBA" id="ARBA00022748"/>
    </source>
</evidence>
<dbReference type="PANTHER" id="PTHR30071">
    <property type="entry name" value="HEME EXPORTER PROTEIN C"/>
    <property type="match status" value="1"/>
</dbReference>
<feature type="transmembrane region" description="Helical" evidence="6">
    <location>
        <begin position="571"/>
        <end position="595"/>
    </location>
</feature>
<feature type="transmembrane region" description="Helical" evidence="6">
    <location>
        <begin position="616"/>
        <end position="638"/>
    </location>
</feature>
<keyword evidence="3" id="KW-0201">Cytochrome c-type biogenesis</keyword>
<dbReference type="PANTHER" id="PTHR30071:SF1">
    <property type="entry name" value="CYTOCHROME B_B6 PROTEIN-RELATED"/>
    <property type="match status" value="1"/>
</dbReference>
<dbReference type="InterPro" id="IPR002541">
    <property type="entry name" value="Cyt_c_assembly"/>
</dbReference>
<protein>
    <submittedName>
        <fullName evidence="9">Cytochrome c biogenesis protein CcsA</fullName>
    </submittedName>
</protein>
<feature type="transmembrane region" description="Helical" evidence="6">
    <location>
        <begin position="70"/>
        <end position="91"/>
    </location>
</feature>
<feature type="domain" description="ResB-like" evidence="8">
    <location>
        <begin position="72"/>
        <end position="187"/>
    </location>
</feature>
<feature type="transmembrane region" description="Helical" evidence="6">
    <location>
        <begin position="7"/>
        <end position="27"/>
    </location>
</feature>
<proteinExistence type="predicted"/>
<evidence type="ECO:0000256" key="1">
    <source>
        <dbReference type="ARBA" id="ARBA00004141"/>
    </source>
</evidence>
<gene>
    <name evidence="9" type="primary">ccsA</name>
    <name evidence="9" type="ORF">IAC29_00340</name>
</gene>
<dbReference type="EMBL" id="JADIMQ010000003">
    <property type="protein sequence ID" value="MBO8447704.1"/>
    <property type="molecule type" value="Genomic_DNA"/>
</dbReference>
<feature type="transmembrane region" description="Helical" evidence="6">
    <location>
        <begin position="650"/>
        <end position="669"/>
    </location>
</feature>
<dbReference type="GO" id="GO:0005886">
    <property type="term" value="C:plasma membrane"/>
    <property type="evidence" value="ECO:0007669"/>
    <property type="project" value="TreeGrafter"/>
</dbReference>
<sequence>MIIRICKYLSFGSIAVLVVYMAVLTVLEKISGTGAVMDGGYHSFPFIALWALAAVSGLVLYFGSPGRRPFAVTGIHLAFSLILAGALLTHLTGRQGSVHFRTGDAPVSGFLTEDLQECPFPFSVRLKDFSIEYYPGTFSPVDYVSTVTVADGGHSEDLRISMNRIAKYRGYRFYQSGYDEDGKGSTLSVSHDPAGLPVTYTGYGLLILSLAGFFFRKDSGFRRALGRLSRVGAAAAVLAFFPAPAAQGADFYGPEPGTTLPDHLPEEVASEYGKMYIYYNGRICPVQTFAVDFTMKLYGSRSYRGLSPEQVLTGWIFHAGSWAGTIPESGGRDAGKKDRERQELVMMVRTGSILKIFPYAGTDGGVVWYSSVDRLPAEMDSGQWIFIRKVMSLAGEDIVKQDFAEAASIFGKVREYQEKTAGDFLPSPSVVAAERLYNAVERPGPASMVCLAAGLVLFILYSMFPGVARGRSAWRVSAVILSALVFLYLTFVMGLRWYVSSHVPMSNGFEVMLLLAWHTVMLGTFVQRKFPLILPFAFLLAGFALLVASIGESDPAIAYLVPVLSSPLLSFHVMSMMISYTLLGLAMLNSLMGLVRYARSGSYSSLSVSSDVSLVFLYPAVAFLAAGTFLGAIWANISWGSYWAWDPKEVWALITLLVYSSALHGKVLNFFRNPMVFHWFCILAFICVLVTYFGVNFFLGGLHSYA</sequence>
<dbReference type="Pfam" id="PF05140">
    <property type="entry name" value="ResB"/>
    <property type="match status" value="1"/>
</dbReference>
<feature type="transmembrane region" description="Helical" evidence="6">
    <location>
        <begin position="445"/>
        <end position="464"/>
    </location>
</feature>
<feature type="transmembrane region" description="Helical" evidence="6">
    <location>
        <begin position="227"/>
        <end position="246"/>
    </location>
</feature>
<keyword evidence="2 6" id="KW-0812">Transmembrane</keyword>
<organism evidence="9 10">
    <name type="scientific">Candidatus Cryptobacteroides merdigallinarum</name>
    <dbReference type="NCBI Taxonomy" id="2840770"/>
    <lineage>
        <taxon>Bacteria</taxon>
        <taxon>Pseudomonadati</taxon>
        <taxon>Bacteroidota</taxon>
        <taxon>Bacteroidia</taxon>
        <taxon>Bacteroidales</taxon>
        <taxon>Candidatus Cryptobacteroides</taxon>
    </lineage>
</organism>
<dbReference type="AlphaFoldDB" id="A0A9D9HEC7"/>
<evidence type="ECO:0000256" key="5">
    <source>
        <dbReference type="ARBA" id="ARBA00023136"/>
    </source>
</evidence>
<evidence type="ECO:0000256" key="4">
    <source>
        <dbReference type="ARBA" id="ARBA00022989"/>
    </source>
</evidence>
<reference evidence="9" key="1">
    <citation type="submission" date="2020-10" db="EMBL/GenBank/DDBJ databases">
        <authorList>
            <person name="Gilroy R."/>
        </authorList>
    </citation>
    <scope>NUCLEOTIDE SEQUENCE</scope>
    <source>
        <strain evidence="9">20514</strain>
    </source>
</reference>
<evidence type="ECO:0000313" key="9">
    <source>
        <dbReference type="EMBL" id="MBO8447704.1"/>
    </source>
</evidence>
<feature type="transmembrane region" description="Helical" evidence="6">
    <location>
        <begin position="532"/>
        <end position="551"/>
    </location>
</feature>
<dbReference type="GO" id="GO:0017004">
    <property type="term" value="P:cytochrome complex assembly"/>
    <property type="evidence" value="ECO:0007669"/>
    <property type="project" value="UniProtKB-KW"/>
</dbReference>
<keyword evidence="5 6" id="KW-0472">Membrane</keyword>
<reference evidence="9" key="2">
    <citation type="journal article" date="2021" name="PeerJ">
        <title>Extensive microbial diversity within the chicken gut microbiome revealed by metagenomics and culture.</title>
        <authorList>
            <person name="Gilroy R."/>
            <person name="Ravi A."/>
            <person name="Getino M."/>
            <person name="Pursley I."/>
            <person name="Horton D.L."/>
            <person name="Alikhan N.F."/>
            <person name="Baker D."/>
            <person name="Gharbi K."/>
            <person name="Hall N."/>
            <person name="Watson M."/>
            <person name="Adriaenssens E.M."/>
            <person name="Foster-Nyarko E."/>
            <person name="Jarju S."/>
            <person name="Secka A."/>
            <person name="Antonio M."/>
            <person name="Oren A."/>
            <person name="Chaudhuri R.R."/>
            <person name="La Ragione R."/>
            <person name="Hildebrand F."/>
            <person name="Pallen M.J."/>
        </authorList>
    </citation>
    <scope>NUCLEOTIDE SEQUENCE</scope>
    <source>
        <strain evidence="9">20514</strain>
    </source>
</reference>
<keyword evidence="4 6" id="KW-1133">Transmembrane helix</keyword>
<feature type="transmembrane region" description="Helical" evidence="6">
    <location>
        <begin position="194"/>
        <end position="215"/>
    </location>
</feature>
<feature type="domain" description="Cytochrome c assembly protein" evidence="7">
    <location>
        <begin position="505"/>
        <end position="703"/>
    </location>
</feature>
<dbReference type="Proteomes" id="UP000810252">
    <property type="component" value="Unassembled WGS sequence"/>
</dbReference>
<dbReference type="Pfam" id="PF01578">
    <property type="entry name" value="Cytochrom_C_asm"/>
    <property type="match status" value="1"/>
</dbReference>
<name>A0A9D9HEC7_9BACT</name>
<evidence type="ECO:0000256" key="2">
    <source>
        <dbReference type="ARBA" id="ARBA00022692"/>
    </source>
</evidence>
<feature type="transmembrane region" description="Helical" evidence="6">
    <location>
        <begin position="476"/>
        <end position="499"/>
    </location>
</feature>
<accession>A0A9D9HEC7</accession>
<comment type="subcellular location">
    <subcellularLocation>
        <location evidence="1">Membrane</location>
        <topology evidence="1">Multi-pass membrane protein</topology>
    </subcellularLocation>
</comment>
<dbReference type="InterPro" id="IPR007816">
    <property type="entry name" value="ResB-like_domain"/>
</dbReference>
<feature type="transmembrane region" description="Helical" evidence="6">
    <location>
        <begin position="505"/>
        <end position="525"/>
    </location>
</feature>
<comment type="caution">
    <text evidence="9">The sequence shown here is derived from an EMBL/GenBank/DDBJ whole genome shotgun (WGS) entry which is preliminary data.</text>
</comment>
<dbReference type="GO" id="GO:0020037">
    <property type="term" value="F:heme binding"/>
    <property type="evidence" value="ECO:0007669"/>
    <property type="project" value="InterPro"/>
</dbReference>
<dbReference type="InterPro" id="IPR045062">
    <property type="entry name" value="Cyt_c_biogenesis_CcsA/CcmC"/>
</dbReference>
<evidence type="ECO:0000259" key="7">
    <source>
        <dbReference type="Pfam" id="PF01578"/>
    </source>
</evidence>
<feature type="transmembrane region" description="Helical" evidence="6">
    <location>
        <begin position="676"/>
        <end position="699"/>
    </location>
</feature>
<evidence type="ECO:0000313" key="10">
    <source>
        <dbReference type="Proteomes" id="UP000810252"/>
    </source>
</evidence>
<evidence type="ECO:0000259" key="8">
    <source>
        <dbReference type="Pfam" id="PF05140"/>
    </source>
</evidence>
<feature type="transmembrane region" description="Helical" evidence="6">
    <location>
        <begin position="47"/>
        <end position="63"/>
    </location>
</feature>